<dbReference type="InterPro" id="IPR037523">
    <property type="entry name" value="VOC_core"/>
</dbReference>
<sequence>MIEGLFETHINVSDLERASEFYENTLGLTLAYEDSRRCRFYWLGERGKAMLGLWEKEPAQIIRQHYAFETSNEKMKCIVPWLKERGLQVRNFLDDGTEDPFVFGWMPAVSIYFSDPDGHSLEFISVLPDEPQPELGVVAWEEWEKNHGRSLKLQK</sequence>
<evidence type="ECO:0000313" key="3">
    <source>
        <dbReference type="Proteomes" id="UP001597262"/>
    </source>
</evidence>
<evidence type="ECO:0000313" key="2">
    <source>
        <dbReference type="EMBL" id="MFD1175694.1"/>
    </source>
</evidence>
<dbReference type="Proteomes" id="UP001597262">
    <property type="component" value="Unassembled WGS sequence"/>
</dbReference>
<dbReference type="Pfam" id="PF00903">
    <property type="entry name" value="Glyoxalase"/>
    <property type="match status" value="1"/>
</dbReference>
<dbReference type="InterPro" id="IPR004360">
    <property type="entry name" value="Glyas_Fos-R_dOase_dom"/>
</dbReference>
<dbReference type="CDD" id="cd06587">
    <property type="entry name" value="VOC"/>
    <property type="match status" value="1"/>
</dbReference>
<organism evidence="2 3">
    <name type="scientific">Paenibacillus puldeungensis</name>
    <dbReference type="NCBI Taxonomy" id="696536"/>
    <lineage>
        <taxon>Bacteria</taxon>
        <taxon>Bacillati</taxon>
        <taxon>Bacillota</taxon>
        <taxon>Bacilli</taxon>
        <taxon>Bacillales</taxon>
        <taxon>Paenibacillaceae</taxon>
        <taxon>Paenibacillus</taxon>
    </lineage>
</organism>
<dbReference type="Gene3D" id="3.10.180.10">
    <property type="entry name" value="2,3-Dihydroxybiphenyl 1,2-Dioxygenase, domain 1"/>
    <property type="match status" value="1"/>
</dbReference>
<gene>
    <name evidence="2" type="ORF">ACFQ3W_05170</name>
</gene>
<name>A0ABW3RUB0_9BACL</name>
<keyword evidence="3" id="KW-1185">Reference proteome</keyword>
<dbReference type="EMBL" id="JBHTLM010000003">
    <property type="protein sequence ID" value="MFD1175694.1"/>
    <property type="molecule type" value="Genomic_DNA"/>
</dbReference>
<proteinExistence type="predicted"/>
<evidence type="ECO:0000259" key="1">
    <source>
        <dbReference type="PROSITE" id="PS51819"/>
    </source>
</evidence>
<reference evidence="3" key="1">
    <citation type="journal article" date="2019" name="Int. J. Syst. Evol. Microbiol.">
        <title>The Global Catalogue of Microorganisms (GCM) 10K type strain sequencing project: providing services to taxonomists for standard genome sequencing and annotation.</title>
        <authorList>
            <consortium name="The Broad Institute Genomics Platform"/>
            <consortium name="The Broad Institute Genome Sequencing Center for Infectious Disease"/>
            <person name="Wu L."/>
            <person name="Ma J."/>
        </authorList>
    </citation>
    <scope>NUCLEOTIDE SEQUENCE [LARGE SCALE GENOMIC DNA]</scope>
    <source>
        <strain evidence="3">CCUG 59189</strain>
    </source>
</reference>
<dbReference type="SUPFAM" id="SSF54593">
    <property type="entry name" value="Glyoxalase/Bleomycin resistance protein/Dihydroxybiphenyl dioxygenase"/>
    <property type="match status" value="1"/>
</dbReference>
<dbReference type="PROSITE" id="PS51819">
    <property type="entry name" value="VOC"/>
    <property type="match status" value="1"/>
</dbReference>
<dbReference type="InterPro" id="IPR029068">
    <property type="entry name" value="Glyas_Bleomycin-R_OHBP_Dase"/>
</dbReference>
<accession>A0ABW3RUB0</accession>
<comment type="caution">
    <text evidence="2">The sequence shown here is derived from an EMBL/GenBank/DDBJ whole genome shotgun (WGS) entry which is preliminary data.</text>
</comment>
<feature type="domain" description="VOC" evidence="1">
    <location>
        <begin position="4"/>
        <end position="126"/>
    </location>
</feature>
<protein>
    <submittedName>
        <fullName evidence="2">VOC family protein</fullName>
    </submittedName>
</protein>
<dbReference type="RefSeq" id="WP_379317326.1">
    <property type="nucleotide sequence ID" value="NZ_JBHTLM010000003.1"/>
</dbReference>